<evidence type="ECO:0000256" key="4">
    <source>
        <dbReference type="SAM" id="MobiDB-lite"/>
    </source>
</evidence>
<feature type="domain" description="HMG box" evidence="5">
    <location>
        <begin position="62"/>
        <end position="131"/>
    </location>
</feature>
<keyword evidence="1" id="KW-0479">Metal-binding</keyword>
<feature type="DNA-binding region" description="HMG box" evidence="2">
    <location>
        <begin position="542"/>
        <end position="615"/>
    </location>
</feature>
<feature type="domain" description="HMG box" evidence="5">
    <location>
        <begin position="225"/>
        <end position="289"/>
    </location>
</feature>
<feature type="DNA-binding region" description="HMG box" evidence="2">
    <location>
        <begin position="225"/>
        <end position="289"/>
    </location>
</feature>
<dbReference type="VEuPathDB" id="VectorBase:CSON009743"/>
<evidence type="ECO:0000259" key="6">
    <source>
        <dbReference type="PROSITE" id="PS50157"/>
    </source>
</evidence>
<dbReference type="SUPFAM" id="SSF47095">
    <property type="entry name" value="HMG-box"/>
    <property type="match status" value="4"/>
</dbReference>
<feature type="region of interest" description="Disordered" evidence="4">
    <location>
        <begin position="35"/>
        <end position="67"/>
    </location>
</feature>
<feature type="domain" description="HMG box" evidence="5">
    <location>
        <begin position="138"/>
        <end position="205"/>
    </location>
</feature>
<keyword evidence="3" id="KW-0175">Coiled coil</keyword>
<feature type="domain" description="C2H2-type" evidence="6">
    <location>
        <begin position="321"/>
        <end position="353"/>
    </location>
</feature>
<keyword evidence="1" id="KW-0863">Zinc-finger</keyword>
<dbReference type="InterPro" id="IPR009071">
    <property type="entry name" value="HMG_box_dom"/>
</dbReference>
<feature type="coiled-coil region" evidence="3">
    <location>
        <begin position="264"/>
        <end position="291"/>
    </location>
</feature>
<feature type="DNA-binding region" description="HMG box" evidence="2">
    <location>
        <begin position="138"/>
        <end position="205"/>
    </location>
</feature>
<feature type="compositionally biased region" description="Low complexity" evidence="4">
    <location>
        <begin position="51"/>
        <end position="67"/>
    </location>
</feature>
<dbReference type="PROSITE" id="PS50157">
    <property type="entry name" value="ZINC_FINGER_C2H2_2"/>
    <property type="match status" value="2"/>
</dbReference>
<gene>
    <name evidence="8" type="primary">CSON009743</name>
</gene>
<feature type="domain" description="C2H2-type" evidence="6">
    <location>
        <begin position="643"/>
        <end position="673"/>
    </location>
</feature>
<feature type="DNA-binding region" description="HMG box" evidence="2">
    <location>
        <begin position="62"/>
        <end position="131"/>
    </location>
</feature>
<feature type="domain" description="HMG box" evidence="5">
    <location>
        <begin position="542"/>
        <end position="615"/>
    </location>
</feature>
<dbReference type="Pfam" id="PF00505">
    <property type="entry name" value="HMG_box"/>
    <property type="match status" value="3"/>
</dbReference>
<dbReference type="PANTHER" id="PTHR46584:SF1">
    <property type="entry name" value="HMG DOMAIN-CONTAINING PROTEIN 4"/>
    <property type="match status" value="1"/>
</dbReference>
<dbReference type="EMBL" id="UFQS01000038">
    <property type="protein sequence ID" value="SSW98027.1"/>
    <property type="molecule type" value="Genomic_DNA"/>
</dbReference>
<evidence type="ECO:0000259" key="5">
    <source>
        <dbReference type="PROSITE" id="PS50118"/>
    </source>
</evidence>
<dbReference type="PROSITE" id="PS50118">
    <property type="entry name" value="HMG_BOX_2"/>
    <property type="match status" value="4"/>
</dbReference>
<dbReference type="Gene3D" id="1.10.30.10">
    <property type="entry name" value="High mobility group box domain"/>
    <property type="match status" value="4"/>
</dbReference>
<sequence length="734" mass="82431">MDFSNIQYFKVEPKVESEIQIYDVNQVTEGGNISFNYQPINHEAPPQKAQKASSSSKGTSNRSKSMSGFIMYQAKTRNEFKTKYPEANFGQLSKLLSEAWKGMSDAEKAMWREEAIKANQIQREQNVQANKRFGKVARKPLSSGFLVFAKAHRKKMHDSNPGISFGEASKILGQMWRNMEASEKQKWTDEANAAHEAQEAAFGFEQAPPTNAKGGVKSKRAGYVTGFILFQAEHRKLFHDSNPNCSFGEMSHKLSDAWKNLKDEEKANWKVKALEANKKAKERNQAEARNAQAPRVATTKTVQRATVVDNSTVVVTGGTVFDCQWNACNLQFRNKQDFLQHTVEYCVYQGPRPTYKVNRVDRYSCLWRGCKNSMGFGKFEEVVAHVRLNHVIQNQGRGGGVNNTQSPVASIQVGAINSNTPVQLTFSGNQVPSTSQVQLNQQQVSFNNQQWTYTAQPTYTIVQPSTSSSLENTSYTVLQPSAYQPAQYTVVQPSAQFVVQPLVQSNHSAIQVQPAHQSGAIQQAHAGAKAVTEKAGKRKGNHHGNVTGFILFQAAKRKELSEKAFEGDSGPKNFGKISKMMGEMWEKLTDADRAMWKAKAQEANRVKKQERAQAESNAAAAAAGQTVVISTTKAPTITKQEVFDCMYDQCNYRFSQMTDLLEHIRNVCVRDDPKIIYVHNNTKWYKCIWRGCPDPTVYQEFSRLVDHIQQAHVLRSGQVHDKKIVPRQIIINQH</sequence>
<protein>
    <submittedName>
        <fullName evidence="8">CSON009743 protein</fullName>
    </submittedName>
</protein>
<organism evidence="8">
    <name type="scientific">Culicoides sonorensis</name>
    <name type="common">Biting midge</name>
    <dbReference type="NCBI Taxonomy" id="179676"/>
    <lineage>
        <taxon>Eukaryota</taxon>
        <taxon>Metazoa</taxon>
        <taxon>Ecdysozoa</taxon>
        <taxon>Arthropoda</taxon>
        <taxon>Hexapoda</taxon>
        <taxon>Insecta</taxon>
        <taxon>Pterygota</taxon>
        <taxon>Neoptera</taxon>
        <taxon>Endopterygota</taxon>
        <taxon>Diptera</taxon>
        <taxon>Nematocera</taxon>
        <taxon>Chironomoidea</taxon>
        <taxon>Ceratopogonidae</taxon>
        <taxon>Ceratopogoninae</taxon>
        <taxon>Culicoides</taxon>
        <taxon>Monoculicoides</taxon>
    </lineage>
</organism>
<reference evidence="8" key="2">
    <citation type="submission" date="2018-07" db="EMBL/GenBank/DDBJ databases">
        <authorList>
            <person name="Quirk P.G."/>
            <person name="Krulwich T.A."/>
        </authorList>
    </citation>
    <scope>NUCLEOTIDE SEQUENCE</scope>
</reference>
<dbReference type="SMART" id="SM00398">
    <property type="entry name" value="HMG"/>
    <property type="match status" value="4"/>
</dbReference>
<name>A0A336LP16_CULSO</name>
<dbReference type="InterPro" id="IPR013087">
    <property type="entry name" value="Znf_C2H2_type"/>
</dbReference>
<evidence type="ECO:0000256" key="1">
    <source>
        <dbReference type="PROSITE-ProRule" id="PRU00042"/>
    </source>
</evidence>
<dbReference type="GO" id="GO:0005634">
    <property type="term" value="C:nucleus"/>
    <property type="evidence" value="ECO:0007669"/>
    <property type="project" value="UniProtKB-UniRule"/>
</dbReference>
<dbReference type="GO" id="GO:0008270">
    <property type="term" value="F:zinc ion binding"/>
    <property type="evidence" value="ECO:0007669"/>
    <property type="project" value="UniProtKB-KW"/>
</dbReference>
<dbReference type="SMART" id="SM00355">
    <property type="entry name" value="ZnF_C2H2"/>
    <property type="match status" value="4"/>
</dbReference>
<dbReference type="Gene3D" id="3.30.160.60">
    <property type="entry name" value="Classic Zinc Finger"/>
    <property type="match status" value="1"/>
</dbReference>
<accession>A0A336LP16</accession>
<dbReference type="AlphaFoldDB" id="A0A336LP16"/>
<dbReference type="CDD" id="cd00084">
    <property type="entry name" value="HMG-box_SF"/>
    <property type="match status" value="4"/>
</dbReference>
<keyword evidence="2" id="KW-0539">Nucleus</keyword>
<dbReference type="InterPro" id="IPR042477">
    <property type="entry name" value="HMGXB4"/>
</dbReference>
<evidence type="ECO:0000256" key="3">
    <source>
        <dbReference type="SAM" id="Coils"/>
    </source>
</evidence>
<evidence type="ECO:0000313" key="8">
    <source>
        <dbReference type="EMBL" id="SSX18413.1"/>
    </source>
</evidence>
<dbReference type="EMBL" id="UFQT01000038">
    <property type="protein sequence ID" value="SSX18413.1"/>
    <property type="molecule type" value="Genomic_DNA"/>
</dbReference>
<dbReference type="PANTHER" id="PTHR46584">
    <property type="entry name" value="HMG DOMAIN-CONTAINING PROTEIN 4"/>
    <property type="match status" value="1"/>
</dbReference>
<proteinExistence type="predicted"/>
<dbReference type="GO" id="GO:0003677">
    <property type="term" value="F:DNA binding"/>
    <property type="evidence" value="ECO:0007669"/>
    <property type="project" value="UniProtKB-UniRule"/>
</dbReference>
<evidence type="ECO:0000313" key="7">
    <source>
        <dbReference type="EMBL" id="SSW98027.1"/>
    </source>
</evidence>
<evidence type="ECO:0000256" key="2">
    <source>
        <dbReference type="PROSITE-ProRule" id="PRU00267"/>
    </source>
</evidence>
<reference evidence="7" key="1">
    <citation type="submission" date="2018-04" db="EMBL/GenBank/DDBJ databases">
        <authorList>
            <person name="Go L.Y."/>
            <person name="Mitchell J.A."/>
        </authorList>
    </citation>
    <scope>NUCLEOTIDE SEQUENCE</scope>
    <source>
        <tissue evidence="7">Whole organism</tissue>
    </source>
</reference>
<dbReference type="InterPro" id="IPR036910">
    <property type="entry name" value="HMG_box_dom_sf"/>
</dbReference>
<keyword evidence="1" id="KW-0862">Zinc</keyword>
<keyword evidence="2" id="KW-0238">DNA-binding</keyword>